<dbReference type="PANTHER" id="PTHR38107">
    <property type="match status" value="1"/>
</dbReference>
<dbReference type="GO" id="GO:0009253">
    <property type="term" value="P:peptidoglycan catabolic process"/>
    <property type="evidence" value="ECO:0007669"/>
    <property type="project" value="InterPro"/>
</dbReference>
<dbReference type="GO" id="GO:0042742">
    <property type="term" value="P:defense response to bacterium"/>
    <property type="evidence" value="ECO:0007669"/>
    <property type="project" value="UniProtKB-KW"/>
</dbReference>
<dbReference type="InterPro" id="IPR033907">
    <property type="entry name" value="Endolysin_autolysin"/>
</dbReference>
<evidence type="ECO:0000256" key="2">
    <source>
        <dbReference type="ARBA" id="ARBA00022638"/>
    </source>
</evidence>
<dbReference type="Pfam" id="PF00959">
    <property type="entry name" value="Phage_lysozyme"/>
    <property type="match status" value="1"/>
</dbReference>
<dbReference type="InterPro" id="IPR002196">
    <property type="entry name" value="Glyco_hydro_24"/>
</dbReference>
<keyword evidence="1 4" id="KW-0929">Antimicrobial</keyword>
<evidence type="ECO:0000256" key="4">
    <source>
        <dbReference type="RuleBase" id="RU003788"/>
    </source>
</evidence>
<evidence type="ECO:0000256" key="3">
    <source>
        <dbReference type="ARBA" id="ARBA00023200"/>
    </source>
</evidence>
<accession>A0A8J3H179</accession>
<reference evidence="5" key="1">
    <citation type="journal article" date="2014" name="Int. J. Syst. Evol. Microbiol.">
        <title>Complete genome sequence of Corynebacterium casei LMG S-19264T (=DSM 44701T), isolated from a smear-ripened cheese.</title>
        <authorList>
            <consortium name="US DOE Joint Genome Institute (JGI-PGF)"/>
            <person name="Walter F."/>
            <person name="Albersmeier A."/>
            <person name="Kalinowski J."/>
            <person name="Ruckert C."/>
        </authorList>
    </citation>
    <scope>NUCLEOTIDE SEQUENCE</scope>
    <source>
        <strain evidence="5">KCTC 42650</strain>
    </source>
</reference>
<dbReference type="Gene3D" id="1.10.530.40">
    <property type="match status" value="1"/>
</dbReference>
<name>A0A8J3H179_9RHOB</name>
<comment type="caution">
    <text evidence="5">The sequence shown here is derived from an EMBL/GenBank/DDBJ whole genome shotgun (WGS) entry which is preliminary data.</text>
</comment>
<keyword evidence="2 4" id="KW-0081">Bacteriolytic enzyme</keyword>
<evidence type="ECO:0000256" key="1">
    <source>
        <dbReference type="ARBA" id="ARBA00022529"/>
    </source>
</evidence>
<comment type="catalytic activity">
    <reaction evidence="4">
        <text>Hydrolysis of (1-&gt;4)-beta-linkages between N-acetylmuramic acid and N-acetyl-D-glucosamine residues in a peptidoglycan and between N-acetyl-D-glucosamine residues in chitodextrins.</text>
        <dbReference type="EC" id="3.2.1.17"/>
    </reaction>
</comment>
<proteinExistence type="inferred from homology"/>
<dbReference type="GO" id="GO:0003796">
    <property type="term" value="F:lysozyme activity"/>
    <property type="evidence" value="ECO:0007669"/>
    <property type="project" value="UniProtKB-EC"/>
</dbReference>
<dbReference type="EC" id="3.2.1.17" evidence="4"/>
<dbReference type="RefSeq" id="WP_189682646.1">
    <property type="nucleotide sequence ID" value="NZ_BNCJ01000027.1"/>
</dbReference>
<dbReference type="InterPro" id="IPR023347">
    <property type="entry name" value="Lysozyme_dom_sf"/>
</dbReference>
<keyword evidence="4" id="KW-0326">Glycosidase</keyword>
<protein>
    <recommendedName>
        <fullName evidence="4">Lysozyme</fullName>
        <ecNumber evidence="4">3.2.1.17</ecNumber>
    </recommendedName>
</protein>
<dbReference type="InterPro" id="IPR023346">
    <property type="entry name" value="Lysozyme-like_dom_sf"/>
</dbReference>
<keyword evidence="3" id="KW-1035">Host cytoplasm</keyword>
<gene>
    <name evidence="5" type="ORF">GCM10017056_47710</name>
</gene>
<dbReference type="InterPro" id="IPR051018">
    <property type="entry name" value="Bacteriophage_GH24"/>
</dbReference>
<evidence type="ECO:0000313" key="5">
    <source>
        <dbReference type="EMBL" id="GHF71251.1"/>
    </source>
</evidence>
<keyword evidence="4" id="KW-0378">Hydrolase</keyword>
<evidence type="ECO:0000313" key="6">
    <source>
        <dbReference type="Proteomes" id="UP000626220"/>
    </source>
</evidence>
<dbReference type="SUPFAM" id="SSF53955">
    <property type="entry name" value="Lysozyme-like"/>
    <property type="match status" value="1"/>
</dbReference>
<reference evidence="5" key="2">
    <citation type="submission" date="2020-09" db="EMBL/GenBank/DDBJ databases">
        <authorList>
            <person name="Sun Q."/>
            <person name="Kim S."/>
        </authorList>
    </citation>
    <scope>NUCLEOTIDE SEQUENCE</scope>
    <source>
        <strain evidence="5">KCTC 42650</strain>
    </source>
</reference>
<dbReference type="AlphaFoldDB" id="A0A8J3H179"/>
<dbReference type="EMBL" id="BNCJ01000027">
    <property type="protein sequence ID" value="GHF71251.1"/>
    <property type="molecule type" value="Genomic_DNA"/>
</dbReference>
<dbReference type="CDD" id="cd00737">
    <property type="entry name" value="lyz_endolysin_autolysin"/>
    <property type="match status" value="1"/>
</dbReference>
<dbReference type="GO" id="GO:0016998">
    <property type="term" value="P:cell wall macromolecule catabolic process"/>
    <property type="evidence" value="ECO:0007669"/>
    <property type="project" value="InterPro"/>
</dbReference>
<dbReference type="GO" id="GO:0031640">
    <property type="term" value="P:killing of cells of another organism"/>
    <property type="evidence" value="ECO:0007669"/>
    <property type="project" value="UniProtKB-KW"/>
</dbReference>
<dbReference type="Proteomes" id="UP000626220">
    <property type="component" value="Unassembled WGS sequence"/>
</dbReference>
<dbReference type="PANTHER" id="PTHR38107:SF3">
    <property type="entry name" value="LYSOZYME RRRD-RELATED"/>
    <property type="match status" value="1"/>
</dbReference>
<keyword evidence="6" id="KW-1185">Reference proteome</keyword>
<sequence length="243" mass="26098">MKVSDKGLLEIAEHEGIVPAPYLDSKGIWTYGIGHTAGAGGLDPLELDRAMPSNVEAAIGHAISVFREDIAKVERRIEAVIRVPLKQHQIDAIASWDLNTGGLTWKSASGQPCQLVRQINAGDFSGEGFMGWQKPKEIIKRRKAERALFRTGNYDANGDDIPVWRTDGKGNLKGILRSFDGADLLALMNRNAPKAPPAREVPPRPAVTAPAIVLGAGVTALGAAWALACKIPFIAWLFSSCGN</sequence>
<comment type="similarity">
    <text evidence="4">Belongs to the glycosyl hydrolase 24 family.</text>
</comment>
<organism evidence="5 6">
    <name type="scientific">Seohaeicola zhoushanensis</name>
    <dbReference type="NCBI Taxonomy" id="1569283"/>
    <lineage>
        <taxon>Bacteria</taxon>
        <taxon>Pseudomonadati</taxon>
        <taxon>Pseudomonadota</taxon>
        <taxon>Alphaproteobacteria</taxon>
        <taxon>Rhodobacterales</taxon>
        <taxon>Roseobacteraceae</taxon>
        <taxon>Seohaeicola</taxon>
    </lineage>
</organism>